<organism evidence="5 6">
    <name type="scientific">Amnibacterium endophyticum</name>
    <dbReference type="NCBI Taxonomy" id="2109337"/>
    <lineage>
        <taxon>Bacteria</taxon>
        <taxon>Bacillati</taxon>
        <taxon>Actinomycetota</taxon>
        <taxon>Actinomycetes</taxon>
        <taxon>Micrococcales</taxon>
        <taxon>Microbacteriaceae</taxon>
        <taxon>Amnibacterium</taxon>
    </lineage>
</organism>
<evidence type="ECO:0000256" key="1">
    <source>
        <dbReference type="ARBA" id="ARBA00004196"/>
    </source>
</evidence>
<dbReference type="InterPro" id="IPR028082">
    <property type="entry name" value="Peripla_BP_I"/>
</dbReference>
<sequence length="377" mass="39142">MKTATKRVAMAGAAVLLAIGSLTACSNGASSSGASAGTSGGGASSGTQSGKIGLLLPDNVTYRYAAQDKPLFEAKVKELCPDCTVLYQNAAASASTQQQQAQSMLTQGVKVLVLDAQDGKAAAQIVTLAKQRNVPVISYDRLVDSPDLAAYISFNNEKVGELQATSLVDRMKELNDPAGSGLIMVNGSPTDNNATYFKKGAHSVIDKSDYKVLAEYDTPDWLPAKAQAWATSEASKLGTDKIKGVYAANDDTAAGVITALQTAGVKKLPPVTGQDATLAGIQRILLGTQYMTVYKAPKPEAETAAEYAVDLLQGKKLDLTDTATSASGYKVPAKLFDPVAVTVDKIQSTVIADGTYKVSQVCTSAALKAACSKNGIN</sequence>
<accession>A0ABW4LDG7</accession>
<comment type="caution">
    <text evidence="5">The sequence shown here is derived from an EMBL/GenBank/DDBJ whole genome shotgun (WGS) entry which is preliminary data.</text>
</comment>
<gene>
    <name evidence="5" type="ORF">ACFSBI_08470</name>
</gene>
<evidence type="ECO:0000259" key="4">
    <source>
        <dbReference type="Pfam" id="PF13407"/>
    </source>
</evidence>
<dbReference type="EMBL" id="JBHUEA010000011">
    <property type="protein sequence ID" value="MFD1721581.1"/>
    <property type="molecule type" value="Genomic_DNA"/>
</dbReference>
<dbReference type="PROSITE" id="PS51257">
    <property type="entry name" value="PROKAR_LIPOPROTEIN"/>
    <property type="match status" value="1"/>
</dbReference>
<keyword evidence="6" id="KW-1185">Reference proteome</keyword>
<dbReference type="Proteomes" id="UP001597347">
    <property type="component" value="Unassembled WGS sequence"/>
</dbReference>
<protein>
    <submittedName>
        <fullName evidence="5">Substrate-binding domain-containing protein</fullName>
    </submittedName>
</protein>
<dbReference type="InterPro" id="IPR050555">
    <property type="entry name" value="Bact_Solute-Bind_Prot2"/>
</dbReference>
<feature type="chain" id="PRO_5045615472" evidence="3">
    <location>
        <begin position="25"/>
        <end position="377"/>
    </location>
</feature>
<evidence type="ECO:0000313" key="6">
    <source>
        <dbReference type="Proteomes" id="UP001597347"/>
    </source>
</evidence>
<dbReference type="InterPro" id="IPR025997">
    <property type="entry name" value="SBP_2_dom"/>
</dbReference>
<comment type="subcellular location">
    <subcellularLocation>
        <location evidence="1">Cell envelope</location>
    </subcellularLocation>
</comment>
<reference evidence="6" key="1">
    <citation type="journal article" date="2019" name="Int. J. Syst. Evol. Microbiol.">
        <title>The Global Catalogue of Microorganisms (GCM) 10K type strain sequencing project: providing services to taxonomists for standard genome sequencing and annotation.</title>
        <authorList>
            <consortium name="The Broad Institute Genomics Platform"/>
            <consortium name="The Broad Institute Genome Sequencing Center for Infectious Disease"/>
            <person name="Wu L."/>
            <person name="Ma J."/>
        </authorList>
    </citation>
    <scope>NUCLEOTIDE SEQUENCE [LARGE SCALE GENOMIC DNA]</scope>
    <source>
        <strain evidence="6">CGMCC 1.12471</strain>
    </source>
</reference>
<name>A0ABW4LDG7_9MICO</name>
<keyword evidence="2 3" id="KW-0732">Signal</keyword>
<evidence type="ECO:0000256" key="3">
    <source>
        <dbReference type="SAM" id="SignalP"/>
    </source>
</evidence>
<evidence type="ECO:0000313" key="5">
    <source>
        <dbReference type="EMBL" id="MFD1721581.1"/>
    </source>
</evidence>
<dbReference type="PANTHER" id="PTHR30036:SF1">
    <property type="entry name" value="D-XYLOSE-BINDING PERIPLASMIC PROTEIN"/>
    <property type="match status" value="1"/>
</dbReference>
<feature type="domain" description="Periplasmic binding protein" evidence="4">
    <location>
        <begin position="52"/>
        <end position="316"/>
    </location>
</feature>
<proteinExistence type="predicted"/>
<dbReference type="RefSeq" id="WP_377933950.1">
    <property type="nucleotide sequence ID" value="NZ_JBHUEA010000011.1"/>
</dbReference>
<feature type="signal peptide" evidence="3">
    <location>
        <begin position="1"/>
        <end position="24"/>
    </location>
</feature>
<dbReference type="Pfam" id="PF13407">
    <property type="entry name" value="Peripla_BP_4"/>
    <property type="match status" value="1"/>
</dbReference>
<dbReference type="Gene3D" id="3.40.50.2300">
    <property type="match status" value="2"/>
</dbReference>
<dbReference type="SUPFAM" id="SSF53822">
    <property type="entry name" value="Periplasmic binding protein-like I"/>
    <property type="match status" value="1"/>
</dbReference>
<dbReference type="PANTHER" id="PTHR30036">
    <property type="entry name" value="D-XYLOSE-BINDING PERIPLASMIC PROTEIN"/>
    <property type="match status" value="1"/>
</dbReference>
<evidence type="ECO:0000256" key="2">
    <source>
        <dbReference type="ARBA" id="ARBA00022729"/>
    </source>
</evidence>